<sequence>MGRIFRLAKKWKGLALPCALSIAAVCVLPNDFIAIVSGELINFFGFVIAAVLPAMALTATTLRGSGMSVRRLMQLRDALDLQMKFWAGLVLYSFAAVALIVVAKPWIGCAAGATCTPQVLVEYKGFALDTRVGNGATNAAVAFLFGSVFFQLFNVVGGLRALLRVNAEAAIGEAQQRFDDRFADVDAHIARVKNPPGFGETVELPSMPDAGSGPR</sequence>
<name>A0A5C4LBY0_9HYPH</name>
<dbReference type="EMBL" id="VDDA01000011">
    <property type="protein sequence ID" value="TNC10702.1"/>
    <property type="molecule type" value="Genomic_DNA"/>
</dbReference>
<dbReference type="Proteomes" id="UP000305267">
    <property type="component" value="Unassembled WGS sequence"/>
</dbReference>
<evidence type="ECO:0000313" key="4">
    <source>
        <dbReference type="Proteomes" id="UP000305267"/>
    </source>
</evidence>
<evidence type="ECO:0000256" key="2">
    <source>
        <dbReference type="SAM" id="Phobius"/>
    </source>
</evidence>
<dbReference type="RefSeq" id="WP_139037757.1">
    <property type="nucleotide sequence ID" value="NZ_VDDA01000011.1"/>
</dbReference>
<evidence type="ECO:0000313" key="3">
    <source>
        <dbReference type="EMBL" id="TNC10702.1"/>
    </source>
</evidence>
<keyword evidence="4" id="KW-1185">Reference proteome</keyword>
<dbReference type="AlphaFoldDB" id="A0A5C4LBY0"/>
<feature type="transmembrane region" description="Helical" evidence="2">
    <location>
        <begin position="40"/>
        <end position="62"/>
    </location>
</feature>
<protein>
    <submittedName>
        <fullName evidence="3">Uncharacterized protein</fullName>
    </submittedName>
</protein>
<dbReference type="OrthoDB" id="7995695at2"/>
<feature type="region of interest" description="Disordered" evidence="1">
    <location>
        <begin position="196"/>
        <end position="215"/>
    </location>
</feature>
<feature type="transmembrane region" description="Helical" evidence="2">
    <location>
        <begin position="83"/>
        <end position="103"/>
    </location>
</feature>
<keyword evidence="2" id="KW-0812">Transmembrane</keyword>
<keyword evidence="2" id="KW-0472">Membrane</keyword>
<reference evidence="3 4" key="1">
    <citation type="submission" date="2019-06" db="EMBL/GenBank/DDBJ databases">
        <title>Genome of Methylobacterium sp. 17Sr1-39.</title>
        <authorList>
            <person name="Seo T."/>
        </authorList>
    </citation>
    <scope>NUCLEOTIDE SEQUENCE [LARGE SCALE GENOMIC DNA]</scope>
    <source>
        <strain evidence="3 4">17Sr1-39</strain>
    </source>
</reference>
<feature type="transmembrane region" description="Helical" evidence="2">
    <location>
        <begin position="136"/>
        <end position="156"/>
    </location>
</feature>
<comment type="caution">
    <text evidence="3">The sequence shown here is derived from an EMBL/GenBank/DDBJ whole genome shotgun (WGS) entry which is preliminary data.</text>
</comment>
<organism evidence="3 4">
    <name type="scientific">Methylobacterium terricola</name>
    <dbReference type="NCBI Taxonomy" id="2583531"/>
    <lineage>
        <taxon>Bacteria</taxon>
        <taxon>Pseudomonadati</taxon>
        <taxon>Pseudomonadota</taxon>
        <taxon>Alphaproteobacteria</taxon>
        <taxon>Hyphomicrobiales</taxon>
        <taxon>Methylobacteriaceae</taxon>
        <taxon>Methylobacterium</taxon>
    </lineage>
</organism>
<proteinExistence type="predicted"/>
<accession>A0A5C4LBY0</accession>
<evidence type="ECO:0000256" key="1">
    <source>
        <dbReference type="SAM" id="MobiDB-lite"/>
    </source>
</evidence>
<keyword evidence="2" id="KW-1133">Transmembrane helix</keyword>
<gene>
    <name evidence="3" type="ORF">FF100_21305</name>
</gene>